<dbReference type="EMBL" id="CP090165">
    <property type="protein sequence ID" value="UJO15012.1"/>
    <property type="molecule type" value="Genomic_DNA"/>
</dbReference>
<reference evidence="2" key="2">
    <citation type="journal article" date="2022" name="Microb. Genom.">
        <title>A chromosome-scale genome assembly of the tomato pathogen Cladosporium fulvum reveals a compartmentalized genome architecture and the presence of a dispensable chromosome.</title>
        <authorList>
            <person name="Zaccaron A.Z."/>
            <person name="Chen L.H."/>
            <person name="Samaras A."/>
            <person name="Stergiopoulos I."/>
        </authorList>
    </citation>
    <scope>NUCLEOTIDE SEQUENCE</scope>
    <source>
        <strain evidence="2">Race5_Kim</strain>
    </source>
</reference>
<keyword evidence="3" id="KW-1185">Reference proteome</keyword>
<gene>
    <name evidence="2" type="ORF">CLAFUR5_08132</name>
</gene>
<dbReference type="Proteomes" id="UP000756132">
    <property type="component" value="Chromosome 3"/>
</dbReference>
<reference evidence="2" key="1">
    <citation type="submission" date="2021-12" db="EMBL/GenBank/DDBJ databases">
        <authorList>
            <person name="Zaccaron A."/>
            <person name="Stergiopoulos I."/>
        </authorList>
    </citation>
    <scope>NUCLEOTIDE SEQUENCE</scope>
    <source>
        <strain evidence="2">Race5_Kim</strain>
    </source>
</reference>
<evidence type="ECO:0000313" key="3">
    <source>
        <dbReference type="Proteomes" id="UP000756132"/>
    </source>
</evidence>
<evidence type="ECO:0000313" key="2">
    <source>
        <dbReference type="EMBL" id="UJO15012.1"/>
    </source>
</evidence>
<dbReference type="RefSeq" id="XP_047759378.1">
    <property type="nucleotide sequence ID" value="XM_047907280.1"/>
</dbReference>
<sequence>MNSSSNSGNASSVKAQDGKDHATSNGNSNTNVNGSSLDQKNSYSLDRFLGSHSRKDDPSPWLRKT</sequence>
<dbReference type="AlphaFoldDB" id="A0A9Q8LCR6"/>
<evidence type="ECO:0000256" key="1">
    <source>
        <dbReference type="SAM" id="MobiDB-lite"/>
    </source>
</evidence>
<proteinExistence type="predicted"/>
<feature type="compositionally biased region" description="Low complexity" evidence="1">
    <location>
        <begin position="1"/>
        <end position="12"/>
    </location>
</feature>
<protein>
    <submittedName>
        <fullName evidence="2">Uncharacterized protein</fullName>
    </submittedName>
</protein>
<feature type="compositionally biased region" description="Low complexity" evidence="1">
    <location>
        <begin position="23"/>
        <end position="36"/>
    </location>
</feature>
<accession>A0A9Q8LCR6</accession>
<dbReference type="GeneID" id="71988010"/>
<dbReference type="KEGG" id="ffu:CLAFUR5_08132"/>
<name>A0A9Q8LCR6_PASFU</name>
<feature type="region of interest" description="Disordered" evidence="1">
    <location>
        <begin position="1"/>
        <end position="65"/>
    </location>
</feature>
<organism evidence="2 3">
    <name type="scientific">Passalora fulva</name>
    <name type="common">Tomato leaf mold</name>
    <name type="synonym">Cladosporium fulvum</name>
    <dbReference type="NCBI Taxonomy" id="5499"/>
    <lineage>
        <taxon>Eukaryota</taxon>
        <taxon>Fungi</taxon>
        <taxon>Dikarya</taxon>
        <taxon>Ascomycota</taxon>
        <taxon>Pezizomycotina</taxon>
        <taxon>Dothideomycetes</taxon>
        <taxon>Dothideomycetidae</taxon>
        <taxon>Mycosphaerellales</taxon>
        <taxon>Mycosphaerellaceae</taxon>
        <taxon>Fulvia</taxon>
    </lineage>
</organism>